<feature type="compositionally biased region" description="Low complexity" evidence="1">
    <location>
        <begin position="125"/>
        <end position="141"/>
    </location>
</feature>
<organism evidence="2 3">
    <name type="scientific">Lacipirellula parvula</name>
    <dbReference type="NCBI Taxonomy" id="2650471"/>
    <lineage>
        <taxon>Bacteria</taxon>
        <taxon>Pseudomonadati</taxon>
        <taxon>Planctomycetota</taxon>
        <taxon>Planctomycetia</taxon>
        <taxon>Pirellulales</taxon>
        <taxon>Lacipirellulaceae</taxon>
        <taxon>Lacipirellula</taxon>
    </lineage>
</organism>
<dbReference type="EMBL" id="AP021861">
    <property type="protein sequence ID" value="BBO30968.1"/>
    <property type="molecule type" value="Genomic_DNA"/>
</dbReference>
<feature type="region of interest" description="Disordered" evidence="1">
    <location>
        <begin position="217"/>
        <end position="271"/>
    </location>
</feature>
<name>A0A5K7X2T9_9BACT</name>
<evidence type="ECO:0000313" key="3">
    <source>
        <dbReference type="Proteomes" id="UP000326837"/>
    </source>
</evidence>
<dbReference type="Proteomes" id="UP000326837">
    <property type="component" value="Chromosome"/>
</dbReference>
<feature type="compositionally biased region" description="Pro residues" evidence="1">
    <location>
        <begin position="193"/>
        <end position="204"/>
    </location>
</feature>
<keyword evidence="3" id="KW-1185">Reference proteome</keyword>
<feature type="compositionally biased region" description="Low complexity" evidence="1">
    <location>
        <begin position="230"/>
        <end position="239"/>
    </location>
</feature>
<gene>
    <name evidence="2" type="ORF">PLANPX_0580</name>
</gene>
<feature type="compositionally biased region" description="Low complexity" evidence="1">
    <location>
        <begin position="253"/>
        <end position="263"/>
    </location>
</feature>
<feature type="region of interest" description="Disordered" evidence="1">
    <location>
        <begin position="125"/>
        <end position="185"/>
    </location>
</feature>
<feature type="region of interest" description="Disordered" evidence="1">
    <location>
        <begin position="432"/>
        <end position="451"/>
    </location>
</feature>
<feature type="compositionally biased region" description="Low complexity" evidence="1">
    <location>
        <begin position="291"/>
        <end position="306"/>
    </location>
</feature>
<evidence type="ECO:0000256" key="1">
    <source>
        <dbReference type="SAM" id="MobiDB-lite"/>
    </source>
</evidence>
<evidence type="ECO:0000313" key="2">
    <source>
        <dbReference type="EMBL" id="BBO30968.1"/>
    </source>
</evidence>
<proteinExistence type="predicted"/>
<reference evidence="3" key="1">
    <citation type="submission" date="2019-10" db="EMBL/GenBank/DDBJ databases">
        <title>Lacipirellula parvula gen. nov., sp. nov., representing a lineage of planctomycetes widespread in freshwater anoxic habitats, and description of the family Lacipirellulaceae.</title>
        <authorList>
            <person name="Dedysh S.N."/>
            <person name="Kulichevskaya I.S."/>
            <person name="Beletsky A.V."/>
            <person name="Rakitin A.L."/>
            <person name="Mardanov A.V."/>
            <person name="Ivanova A.A."/>
            <person name="Saltykova V.X."/>
            <person name="Rijpstra W.I.C."/>
            <person name="Sinninghe Damste J.S."/>
            <person name="Ravin N.V."/>
        </authorList>
    </citation>
    <scope>NUCLEOTIDE SEQUENCE [LARGE SCALE GENOMIC DNA]</scope>
    <source>
        <strain evidence="3">PX69</strain>
    </source>
</reference>
<accession>A0A5K7X2T9</accession>
<protein>
    <submittedName>
        <fullName evidence="2">Uncharacterized protein</fullName>
    </submittedName>
</protein>
<dbReference type="AlphaFoldDB" id="A0A5K7X2T9"/>
<dbReference type="KEGG" id="lpav:PLANPX_0580"/>
<sequence length="451" mass="47558">MSERMTTIVSALVALGILGLGVTAQPTGEGDGVRVESLASDVRFQIEMSWRHDGRTRTARQAELEQTLAAFAKSPQSPADAQLLEQWLRAAVVASLPGESGKFPATPAFGKPVVVAELPATDSPVPAPPTAAAAKAPAAQPAQPPRDVTLKPNQAYTPPRAKEIRLTPRSHQAEASAQPEAPPKRIVAAKPVVPAPAPTSPPTSAPAEKPRVALAKETPRQAPPAPTPPVVAAAPQQRASENAQPLEQPPVMKPAAPAPAAVAERSTPAAAPAETQLNELTAPAKTVVEATPTPTTPVTPKVAAKPPVVPPAPAEPVTVNLAELNAQIRGYHEGLNEIDATIVARRGQLSEGEIARFVEQLEQLAAHRSFVRLYYDGLSKSERRFVAAPRALHETVELVRNELAAINAEEEDFLTSLEGAAEEDELTRRLDALTKDADQEDNEAPAAKGER</sequence>
<feature type="region of interest" description="Disordered" evidence="1">
    <location>
        <begin position="192"/>
        <end position="211"/>
    </location>
</feature>
<feature type="compositionally biased region" description="Low complexity" evidence="1">
    <location>
        <begin position="173"/>
        <end position="185"/>
    </location>
</feature>
<feature type="region of interest" description="Disordered" evidence="1">
    <location>
        <begin position="291"/>
        <end position="310"/>
    </location>
</feature>